<protein>
    <submittedName>
        <fullName evidence="5">Alkaline phosphatase</fullName>
    </submittedName>
</protein>
<evidence type="ECO:0000256" key="2">
    <source>
        <dbReference type="PIRSR" id="PIRSR601952-1"/>
    </source>
</evidence>
<dbReference type="OrthoDB" id="9794455at2"/>
<dbReference type="Proteomes" id="UP000219281">
    <property type="component" value="Unassembled WGS sequence"/>
</dbReference>
<evidence type="ECO:0000256" key="4">
    <source>
        <dbReference type="RuleBase" id="RU003946"/>
    </source>
</evidence>
<dbReference type="EMBL" id="OCMT01000002">
    <property type="protein sequence ID" value="SOD15320.1"/>
    <property type="molecule type" value="Genomic_DNA"/>
</dbReference>
<comment type="cofactor">
    <cofactor evidence="3">
        <name>Zn(2+)</name>
        <dbReference type="ChEBI" id="CHEBI:29105"/>
    </cofactor>
    <text evidence="3">Binds 2 Zn(2+) ions.</text>
</comment>
<dbReference type="Pfam" id="PF00245">
    <property type="entry name" value="Alk_phosphatase"/>
    <property type="match status" value="1"/>
</dbReference>
<feature type="binding site" evidence="3">
    <location>
        <position position="151"/>
    </location>
    <ligand>
        <name>Mg(2+)</name>
        <dbReference type="ChEBI" id="CHEBI:18420"/>
    </ligand>
</feature>
<feature type="active site" description="Phosphoserine intermediate" evidence="2">
    <location>
        <position position="100"/>
    </location>
</feature>
<comment type="similarity">
    <text evidence="4">Belongs to the alkaline phosphatase family.</text>
</comment>
<feature type="binding site" evidence="3">
    <location>
        <position position="50"/>
    </location>
    <ligand>
        <name>Zn(2+)</name>
        <dbReference type="ChEBI" id="CHEBI:29105"/>
        <label>2</label>
    </ligand>
</feature>
<organism evidence="5 6">
    <name type="scientific">Pedobacter xixiisoli</name>
    <dbReference type="NCBI Taxonomy" id="1476464"/>
    <lineage>
        <taxon>Bacteria</taxon>
        <taxon>Pseudomonadati</taxon>
        <taxon>Bacteroidota</taxon>
        <taxon>Sphingobacteriia</taxon>
        <taxon>Sphingobacteriales</taxon>
        <taxon>Sphingobacteriaceae</taxon>
        <taxon>Pedobacter</taxon>
    </lineage>
</organism>
<dbReference type="SMART" id="SM00098">
    <property type="entry name" value="alkPPc"/>
    <property type="match status" value="1"/>
</dbReference>
<keyword evidence="6" id="KW-1185">Reference proteome</keyword>
<dbReference type="InterPro" id="IPR001952">
    <property type="entry name" value="Alkaline_phosphatase"/>
</dbReference>
<name>A0A286A095_9SPHI</name>
<evidence type="ECO:0000313" key="5">
    <source>
        <dbReference type="EMBL" id="SOD15320.1"/>
    </source>
</evidence>
<feature type="binding site" evidence="3">
    <location>
        <position position="284"/>
    </location>
    <ligand>
        <name>Zn(2+)</name>
        <dbReference type="ChEBI" id="CHEBI:29105"/>
        <label>2</label>
    </ligand>
</feature>
<feature type="binding site" evidence="3">
    <location>
        <position position="153"/>
    </location>
    <ligand>
        <name>Mg(2+)</name>
        <dbReference type="ChEBI" id="CHEBI:18420"/>
    </ligand>
</feature>
<sequence>MIRRDFIKNGTLSALGISLVGTTETFGQLFTPSNKDTIGTAKNIIFLVSDGMSSGTLTMANLLSNRMYGRESRWISLYREKKAVRAFMDTASADSMVTDSAASSSAWGGGKRVNNGSLNVNADGSHNTPILQKFKNAGKKVGCVTTVPITHATPAGFCICNKSRNSQAEIALQYLPLQFDVMMGGGDKYFNPTKRSDKVDVYAKFEKASYQIAKTKAQMLSAKNQKPILGVFGNDALPFTIDQLHDKNHQELVPTLSEMTVKTIELMKDHPNGFVLQVEGGKVDWAAHSNDTSGLLFDQIAFDQAVEKAIEFAEKDKNTLVIVTTDHGNGNPGLFGEDNSDQKFDLFQKFKHSNEWILNEVKPNTSPASLIEMIQHGQGYAISNEQAKDLLSHYQKLDGGGLYNARKLPFELLGKIQSNYTSVYWGSMDHSADYVELAAYGPGSELMEPFVRNTELHNLMLNATGLKV</sequence>
<dbReference type="PRINTS" id="PR00113">
    <property type="entry name" value="ALKPHPHTASE"/>
</dbReference>
<reference evidence="6" key="1">
    <citation type="submission" date="2017-09" db="EMBL/GenBank/DDBJ databases">
        <authorList>
            <person name="Varghese N."/>
            <person name="Submissions S."/>
        </authorList>
    </citation>
    <scope>NUCLEOTIDE SEQUENCE [LARGE SCALE GENOMIC DNA]</scope>
    <source>
        <strain evidence="6">CGMCC 1.12803</strain>
    </source>
</reference>
<dbReference type="GO" id="GO:0046872">
    <property type="term" value="F:metal ion binding"/>
    <property type="evidence" value="ECO:0007669"/>
    <property type="project" value="UniProtKB-KW"/>
</dbReference>
<evidence type="ECO:0000313" key="6">
    <source>
        <dbReference type="Proteomes" id="UP000219281"/>
    </source>
</evidence>
<keyword evidence="3" id="KW-0479">Metal-binding</keyword>
<evidence type="ECO:0000256" key="3">
    <source>
        <dbReference type="PIRSR" id="PIRSR601952-2"/>
    </source>
</evidence>
<accession>A0A286A095</accession>
<keyword evidence="3" id="KW-0460">Magnesium</keyword>
<dbReference type="GO" id="GO:0004035">
    <property type="term" value="F:alkaline phosphatase activity"/>
    <property type="evidence" value="ECO:0007669"/>
    <property type="project" value="TreeGrafter"/>
</dbReference>
<dbReference type="SUPFAM" id="SSF53649">
    <property type="entry name" value="Alkaline phosphatase-like"/>
    <property type="match status" value="1"/>
</dbReference>
<keyword evidence="1" id="KW-0597">Phosphoprotein</keyword>
<dbReference type="PANTHER" id="PTHR11596:SF5">
    <property type="entry name" value="ALKALINE PHOSPHATASE"/>
    <property type="match status" value="1"/>
</dbReference>
<dbReference type="RefSeq" id="WP_097131972.1">
    <property type="nucleotide sequence ID" value="NZ_OCMT01000002.1"/>
</dbReference>
<dbReference type="AlphaFoldDB" id="A0A286A095"/>
<dbReference type="PANTHER" id="PTHR11596">
    <property type="entry name" value="ALKALINE PHOSPHATASE"/>
    <property type="match status" value="1"/>
</dbReference>
<dbReference type="Gene3D" id="1.10.60.40">
    <property type="match status" value="1"/>
</dbReference>
<feature type="binding site" evidence="3">
    <location>
        <position position="430"/>
    </location>
    <ligand>
        <name>Zn(2+)</name>
        <dbReference type="ChEBI" id="CHEBI:29105"/>
        <label>2</label>
    </ligand>
</feature>
<proteinExistence type="inferred from homology"/>
<comment type="cofactor">
    <cofactor evidence="3">
        <name>Mg(2+)</name>
        <dbReference type="ChEBI" id="CHEBI:18420"/>
    </cofactor>
    <text evidence="3">Binds 1 Mg(2+) ion.</text>
</comment>
<feature type="binding site" evidence="3">
    <location>
        <position position="327"/>
    </location>
    <ligand>
        <name>Zn(2+)</name>
        <dbReference type="ChEBI" id="CHEBI:29105"/>
        <label>2</label>
    </ligand>
</feature>
<dbReference type="InterPro" id="IPR017850">
    <property type="entry name" value="Alkaline_phosphatase_core_sf"/>
</dbReference>
<evidence type="ECO:0000256" key="1">
    <source>
        <dbReference type="ARBA" id="ARBA00022553"/>
    </source>
</evidence>
<feature type="binding site" evidence="3">
    <location>
        <position position="279"/>
    </location>
    <ligand>
        <name>Mg(2+)</name>
        <dbReference type="ChEBI" id="CHEBI:18420"/>
    </ligand>
</feature>
<dbReference type="CDD" id="cd16012">
    <property type="entry name" value="ALP"/>
    <property type="match status" value="1"/>
</dbReference>
<feature type="binding site" evidence="3">
    <location>
        <position position="50"/>
    </location>
    <ligand>
        <name>Mg(2+)</name>
        <dbReference type="ChEBI" id="CHEBI:18420"/>
    </ligand>
</feature>
<dbReference type="Gene3D" id="3.40.720.10">
    <property type="entry name" value="Alkaline Phosphatase, subunit A"/>
    <property type="match status" value="1"/>
</dbReference>
<feature type="binding site" evidence="3">
    <location>
        <position position="288"/>
    </location>
    <ligand>
        <name>Zn(2+)</name>
        <dbReference type="ChEBI" id="CHEBI:29105"/>
        <label>2</label>
    </ligand>
</feature>
<feature type="binding site" evidence="3">
    <location>
        <position position="326"/>
    </location>
    <ligand>
        <name>Zn(2+)</name>
        <dbReference type="ChEBI" id="CHEBI:29105"/>
        <label>2</label>
    </ligand>
</feature>
<gene>
    <name evidence="5" type="ORF">SAMN06297358_2307</name>
</gene>
<keyword evidence="3" id="KW-0862">Zinc</keyword>